<evidence type="ECO:0000259" key="1">
    <source>
        <dbReference type="Pfam" id="PF01979"/>
    </source>
</evidence>
<evidence type="ECO:0000259" key="2">
    <source>
        <dbReference type="Pfam" id="PF12680"/>
    </source>
</evidence>
<dbReference type="RefSeq" id="WP_078413108.1">
    <property type="nucleotide sequence ID" value="NZ_CP014340.1"/>
</dbReference>
<dbReference type="EMBL" id="UFYD01000001">
    <property type="protein sequence ID" value="STD13867.1"/>
    <property type="molecule type" value="Genomic_DNA"/>
</dbReference>
<feature type="domain" description="SnoaL-like" evidence="2">
    <location>
        <begin position="477"/>
        <end position="574"/>
    </location>
</feature>
<sequence length="580" mass="64944">MKKLLSLFFITGFCYVSLYSQTFIKNVTIVDVVNKKLIPAQTVVINKDVITDVQKAGRKTFPSNAIIIDGTGKYLMPGMTDAHVHFFQSGGLYTRPDALDLRKYVPYNKEIEMGHQNMEALLKRYLMAGITSVVDVGATYNFLKLRDSLSGNKLLPSVYMTGPLLTTYEPQVFMGLKNDEPFRLVSTIEDAKKAINEQLQYRPDFIKIWYIVSLGKEGVEAAARKYEPLIKEIIQEAHKNKLKVAVHATERIAAQIAVQNGCDFLVHDIEDEVVSDSFVQLLKSGKVILSPTLTVMDNYYNTFGQKINYNTYDLKNSDPLAIGSIYDIKHLSNSVIPALKQRFDQPQMKIRISRTDSIRKVNLKKLADGGVTIAAGTDAGNIGTQHASSFQNELKAMQESGLSIWQVLQSATINPAKILDKEMVSGNIAKGKVADMILLNADPTKSLENLTVINKIFKNGNVLDPESLVSKTPELLVQQQLNAYNARNIEAFLEPYSDDVEIYSFPNTLISKGKDAMRKSYTDMFAKMPNLHCELKGRIIQGNIVIDRESVSGMISNTKVEATAVYEIKNHKIIKVYFIR</sequence>
<dbReference type="SUPFAM" id="SSF54427">
    <property type="entry name" value="NTF2-like"/>
    <property type="match status" value="1"/>
</dbReference>
<dbReference type="Proteomes" id="UP000254876">
    <property type="component" value="Unassembled WGS sequence"/>
</dbReference>
<dbReference type="Pfam" id="PF12680">
    <property type="entry name" value="SnoaL_2"/>
    <property type="match status" value="1"/>
</dbReference>
<feature type="domain" description="Amidohydrolase-related" evidence="1">
    <location>
        <begin position="74"/>
        <end position="462"/>
    </location>
</feature>
<dbReference type="PANTHER" id="PTHR43135:SF3">
    <property type="entry name" value="ALPHA-D-RIBOSE 1-METHYLPHOSPHONATE 5-TRIPHOSPHATE DIPHOSPHATASE"/>
    <property type="match status" value="1"/>
</dbReference>
<name>A0A1T3DPS0_9FLAO</name>
<comment type="caution">
    <text evidence="3">The sequence shown here is derived from an EMBL/GenBank/DDBJ whole genome shotgun (WGS) entry which is preliminary data.</text>
</comment>
<dbReference type="Pfam" id="PF01979">
    <property type="entry name" value="Amidohydro_1"/>
    <property type="match status" value="1"/>
</dbReference>
<dbReference type="InterPro" id="IPR037401">
    <property type="entry name" value="SnoaL-like"/>
</dbReference>
<dbReference type="SUPFAM" id="SSF51338">
    <property type="entry name" value="Composite domain of metallo-dependent hydrolases"/>
    <property type="match status" value="1"/>
</dbReference>
<dbReference type="InterPro" id="IPR051781">
    <property type="entry name" value="Metallo-dep_Hydrolase"/>
</dbReference>
<dbReference type="PANTHER" id="PTHR43135">
    <property type="entry name" value="ALPHA-D-RIBOSE 1-METHYLPHOSPHONATE 5-TRIPHOSPHATE DIPHOSPHATASE"/>
    <property type="match status" value="1"/>
</dbReference>
<dbReference type="Gene3D" id="3.10.450.50">
    <property type="match status" value="1"/>
</dbReference>
<evidence type="ECO:0000313" key="4">
    <source>
        <dbReference type="Proteomes" id="UP000254876"/>
    </source>
</evidence>
<dbReference type="InterPro" id="IPR032466">
    <property type="entry name" value="Metal_Hydrolase"/>
</dbReference>
<dbReference type="Gene3D" id="3.20.20.140">
    <property type="entry name" value="Metal-dependent hydrolases"/>
    <property type="match status" value="1"/>
</dbReference>
<organism evidence="3 4">
    <name type="scientific">Elizabethkingia anophelis</name>
    <dbReference type="NCBI Taxonomy" id="1117645"/>
    <lineage>
        <taxon>Bacteria</taxon>
        <taxon>Pseudomonadati</taxon>
        <taxon>Bacteroidota</taxon>
        <taxon>Flavobacteriia</taxon>
        <taxon>Flavobacteriales</taxon>
        <taxon>Weeksellaceae</taxon>
        <taxon>Elizabethkingia</taxon>
    </lineage>
</organism>
<dbReference type="GO" id="GO:0016810">
    <property type="term" value="F:hydrolase activity, acting on carbon-nitrogen (but not peptide) bonds"/>
    <property type="evidence" value="ECO:0007669"/>
    <property type="project" value="InterPro"/>
</dbReference>
<dbReference type="InterPro" id="IPR011059">
    <property type="entry name" value="Metal-dep_hydrolase_composite"/>
</dbReference>
<dbReference type="Gene3D" id="2.30.40.10">
    <property type="entry name" value="Urease, subunit C, domain 1"/>
    <property type="match status" value="1"/>
</dbReference>
<dbReference type="SUPFAM" id="SSF51556">
    <property type="entry name" value="Metallo-dependent hydrolases"/>
    <property type="match status" value="1"/>
</dbReference>
<accession>A0A1T3DPS0</accession>
<dbReference type="AlphaFoldDB" id="A0A1T3DPS0"/>
<dbReference type="InterPro" id="IPR032710">
    <property type="entry name" value="NTF2-like_dom_sf"/>
</dbReference>
<evidence type="ECO:0000313" key="3">
    <source>
        <dbReference type="EMBL" id="STD13867.1"/>
    </source>
</evidence>
<gene>
    <name evidence="3" type="ORF">NCTC10588_03854</name>
</gene>
<dbReference type="InterPro" id="IPR006680">
    <property type="entry name" value="Amidohydro-rel"/>
</dbReference>
<protein>
    <submittedName>
        <fullName evidence="3">Uncharacterized conserved protein</fullName>
    </submittedName>
</protein>
<reference evidence="3 4" key="1">
    <citation type="submission" date="2018-06" db="EMBL/GenBank/DDBJ databases">
        <authorList>
            <consortium name="Pathogen Informatics"/>
            <person name="Doyle S."/>
        </authorList>
    </citation>
    <scope>NUCLEOTIDE SEQUENCE [LARGE SCALE GENOMIC DNA]</scope>
    <source>
        <strain evidence="3 4">NCTC10588</strain>
    </source>
</reference>
<proteinExistence type="predicted"/>